<feature type="transmembrane region" description="Helical" evidence="7">
    <location>
        <begin position="143"/>
        <end position="161"/>
    </location>
</feature>
<sequence>MNQTISSILHNRVYVLLLVVVFVMHLAGFLITPIFPILLKKDLTFSLTQIGLVLGVENIVYLAGSLLGGMLADTYGRRSVMVTGALTQAAAMLGFGISQTFWLFVLFAALNGFGLGFIAPALKAMITDSVTVEQRTSAFSIRGIAAHSGIILAGITLSWFAAVNQRLFFFSSLLFVLLALIVRITLREERKENTKQPIPLTQYKMLFYHRSFLLFSLITLLIWAFYAQFGLALPLRVENVLGSANSIGFIWTINSLSVLLLQGGISRFLLLRLNPYLSLLLGTLMLGVGIVGLGWSDRFAFLSASAVVFIIGEMILLPVLDSLTSYFAKDDLLGIYFGFANFIAGIGSAVGTSLGGWLIERLGGVGNSAPWVAFGLMTVLILALLGIFAIYAVPKYQRTPPTTPITIVRREKAE</sequence>
<feature type="transmembrane region" description="Helical" evidence="7">
    <location>
        <begin position="103"/>
        <end position="122"/>
    </location>
</feature>
<dbReference type="PANTHER" id="PTHR23517">
    <property type="entry name" value="RESISTANCE PROTEIN MDTM, PUTATIVE-RELATED-RELATED"/>
    <property type="match status" value="1"/>
</dbReference>
<dbReference type="InterPro" id="IPR036259">
    <property type="entry name" value="MFS_trans_sf"/>
</dbReference>
<dbReference type="InterPro" id="IPR011701">
    <property type="entry name" value="MFS"/>
</dbReference>
<dbReference type="AlphaFoldDB" id="A0A938Y009"/>
<gene>
    <name evidence="9" type="ORF">JOD01_002420</name>
</gene>
<organism evidence="9 10">
    <name type="scientific">Brevibacillus fulvus</name>
    <dbReference type="NCBI Taxonomy" id="1125967"/>
    <lineage>
        <taxon>Bacteria</taxon>
        <taxon>Bacillati</taxon>
        <taxon>Bacillota</taxon>
        <taxon>Bacilli</taxon>
        <taxon>Bacillales</taxon>
        <taxon>Paenibacillaceae</taxon>
        <taxon>Brevibacillus</taxon>
    </lineage>
</organism>
<name>A0A938Y009_9BACL</name>
<evidence type="ECO:0000256" key="7">
    <source>
        <dbReference type="SAM" id="Phobius"/>
    </source>
</evidence>
<keyword evidence="6 7" id="KW-0472">Membrane</keyword>
<feature type="transmembrane region" description="Helical" evidence="7">
    <location>
        <begin position="301"/>
        <end position="320"/>
    </location>
</feature>
<dbReference type="InterPro" id="IPR020846">
    <property type="entry name" value="MFS_dom"/>
</dbReference>
<dbReference type="EMBL" id="JAFBEB010000007">
    <property type="protein sequence ID" value="MBM7590810.1"/>
    <property type="molecule type" value="Genomic_DNA"/>
</dbReference>
<dbReference type="Gene3D" id="1.20.1250.20">
    <property type="entry name" value="MFS general substrate transporter like domains"/>
    <property type="match status" value="1"/>
</dbReference>
<evidence type="ECO:0000256" key="2">
    <source>
        <dbReference type="ARBA" id="ARBA00022448"/>
    </source>
</evidence>
<evidence type="ECO:0000256" key="5">
    <source>
        <dbReference type="ARBA" id="ARBA00022989"/>
    </source>
</evidence>
<evidence type="ECO:0000256" key="6">
    <source>
        <dbReference type="ARBA" id="ARBA00023136"/>
    </source>
</evidence>
<evidence type="ECO:0000313" key="10">
    <source>
        <dbReference type="Proteomes" id="UP000717624"/>
    </source>
</evidence>
<proteinExistence type="predicted"/>
<keyword evidence="10" id="KW-1185">Reference proteome</keyword>
<accession>A0A938Y009</accession>
<evidence type="ECO:0000256" key="1">
    <source>
        <dbReference type="ARBA" id="ARBA00004651"/>
    </source>
</evidence>
<reference evidence="9" key="1">
    <citation type="submission" date="2021-01" db="EMBL/GenBank/DDBJ databases">
        <title>Genomic Encyclopedia of Type Strains, Phase IV (KMG-IV): sequencing the most valuable type-strain genomes for metagenomic binning, comparative biology and taxonomic classification.</title>
        <authorList>
            <person name="Goeker M."/>
        </authorList>
    </citation>
    <scope>NUCLEOTIDE SEQUENCE</scope>
    <source>
        <strain evidence="9">DSM 25523</strain>
    </source>
</reference>
<dbReference type="SUPFAM" id="SSF103473">
    <property type="entry name" value="MFS general substrate transporter"/>
    <property type="match status" value="1"/>
</dbReference>
<dbReference type="RefSeq" id="WP_204518555.1">
    <property type="nucleotide sequence ID" value="NZ_BAABIN010000016.1"/>
</dbReference>
<evidence type="ECO:0000256" key="4">
    <source>
        <dbReference type="ARBA" id="ARBA00022692"/>
    </source>
</evidence>
<feature type="transmembrane region" description="Helical" evidence="7">
    <location>
        <begin position="332"/>
        <end position="359"/>
    </location>
</feature>
<feature type="transmembrane region" description="Helical" evidence="7">
    <location>
        <begin position="371"/>
        <end position="393"/>
    </location>
</feature>
<feature type="transmembrane region" description="Helical" evidence="7">
    <location>
        <begin position="12"/>
        <end position="38"/>
    </location>
</feature>
<dbReference type="GO" id="GO:0005886">
    <property type="term" value="C:plasma membrane"/>
    <property type="evidence" value="ECO:0007669"/>
    <property type="project" value="UniProtKB-SubCell"/>
</dbReference>
<feature type="transmembrane region" description="Helical" evidence="7">
    <location>
        <begin position="249"/>
        <end position="270"/>
    </location>
</feature>
<dbReference type="InterPro" id="IPR050171">
    <property type="entry name" value="MFS_Transporters"/>
</dbReference>
<keyword evidence="2" id="KW-0813">Transport</keyword>
<feature type="transmembrane region" description="Helical" evidence="7">
    <location>
        <begin position="167"/>
        <end position="186"/>
    </location>
</feature>
<dbReference type="PANTHER" id="PTHR23517:SF2">
    <property type="entry name" value="MULTIDRUG RESISTANCE PROTEIN MDTH"/>
    <property type="match status" value="1"/>
</dbReference>
<evidence type="ECO:0000313" key="9">
    <source>
        <dbReference type="EMBL" id="MBM7590810.1"/>
    </source>
</evidence>
<keyword evidence="5 7" id="KW-1133">Transmembrane helix</keyword>
<evidence type="ECO:0000256" key="3">
    <source>
        <dbReference type="ARBA" id="ARBA00022475"/>
    </source>
</evidence>
<dbReference type="GO" id="GO:0022857">
    <property type="term" value="F:transmembrane transporter activity"/>
    <property type="evidence" value="ECO:0007669"/>
    <property type="project" value="InterPro"/>
</dbReference>
<keyword evidence="3" id="KW-1003">Cell membrane</keyword>
<comment type="subcellular location">
    <subcellularLocation>
        <location evidence="1">Cell membrane</location>
        <topology evidence="1">Multi-pass membrane protein</topology>
    </subcellularLocation>
</comment>
<keyword evidence="4 7" id="KW-0812">Transmembrane</keyword>
<dbReference type="Proteomes" id="UP000717624">
    <property type="component" value="Unassembled WGS sequence"/>
</dbReference>
<dbReference type="PROSITE" id="PS50850">
    <property type="entry name" value="MFS"/>
    <property type="match status" value="1"/>
</dbReference>
<evidence type="ECO:0000259" key="8">
    <source>
        <dbReference type="PROSITE" id="PS50850"/>
    </source>
</evidence>
<dbReference type="Pfam" id="PF07690">
    <property type="entry name" value="MFS_1"/>
    <property type="match status" value="1"/>
</dbReference>
<feature type="transmembrane region" description="Helical" evidence="7">
    <location>
        <begin position="79"/>
        <end position="97"/>
    </location>
</feature>
<comment type="caution">
    <text evidence="9">The sequence shown here is derived from an EMBL/GenBank/DDBJ whole genome shotgun (WGS) entry which is preliminary data.</text>
</comment>
<protein>
    <submittedName>
        <fullName evidence="9">MFS family permease</fullName>
    </submittedName>
</protein>
<feature type="transmembrane region" description="Helical" evidence="7">
    <location>
        <begin position="50"/>
        <end position="72"/>
    </location>
</feature>
<feature type="transmembrane region" description="Helical" evidence="7">
    <location>
        <begin position="277"/>
        <end position="295"/>
    </location>
</feature>
<feature type="transmembrane region" description="Helical" evidence="7">
    <location>
        <begin position="207"/>
        <end position="229"/>
    </location>
</feature>
<feature type="domain" description="Major facilitator superfamily (MFS) profile" evidence="8">
    <location>
        <begin position="13"/>
        <end position="397"/>
    </location>
</feature>